<dbReference type="GO" id="GO:0046921">
    <property type="term" value="F:alpha-(1-&gt;6)-fucosyltransferase activity"/>
    <property type="evidence" value="ECO:0007669"/>
    <property type="project" value="TreeGrafter"/>
</dbReference>
<protein>
    <submittedName>
        <fullName evidence="1">BQ5605_C050g12486 protein</fullName>
    </submittedName>
</protein>
<reference evidence="1 2" key="1">
    <citation type="submission" date="2016-11" db="EMBL/GenBank/DDBJ databases">
        <authorList>
            <person name="Jaros S."/>
            <person name="Januszkiewicz K."/>
            <person name="Wedrychowicz H."/>
        </authorList>
    </citation>
    <scope>NUCLEOTIDE SEQUENCE [LARGE SCALE GENOMIC DNA]</scope>
</reference>
<evidence type="ECO:0000313" key="2">
    <source>
        <dbReference type="Proteomes" id="UP000249464"/>
    </source>
</evidence>
<keyword evidence="2" id="KW-1185">Reference proteome</keyword>
<dbReference type="PANTHER" id="PTHR13132:SF29">
    <property type="entry name" value="ALPHA-(1,6)-FUCOSYLTRANSFERASE"/>
    <property type="match status" value="1"/>
</dbReference>
<dbReference type="GO" id="GO:0006487">
    <property type="term" value="P:protein N-linked glycosylation"/>
    <property type="evidence" value="ECO:0007669"/>
    <property type="project" value="TreeGrafter"/>
</dbReference>
<name>A0A2X0NGM3_9BASI</name>
<dbReference type="Proteomes" id="UP000249464">
    <property type="component" value="Unassembled WGS sequence"/>
</dbReference>
<evidence type="ECO:0000313" key="1">
    <source>
        <dbReference type="EMBL" id="SGZ29719.1"/>
    </source>
</evidence>
<proteinExistence type="predicted"/>
<dbReference type="EMBL" id="FQNC01000097">
    <property type="protein sequence ID" value="SGZ29719.1"/>
    <property type="molecule type" value="Genomic_DNA"/>
</dbReference>
<sequence length="602" mass="66933">MHTTGCSGGSGSDGFVRLEMEENDSRMSDEVLNDDELEYLAEPKMRGTAYELARSTMARWYVRVRDAFVARWMGDRTHITPPKRVDCQGIGHRVFDAPSRGAQVACVTLVLGLTLALAVQTARLSSSSATAKQADTNQLIKSSELPGPIEDPASMVVRLPPAPFNESSIVVNEPSDPHEPVWRLSKDASRLPKCGQFILLPFLFAGWGANVSLLVRRSHVKRQLDNPREVLTPKRCSYLSLQLRAAMYARKLGIIVLADNNSWSYGRLEYYLEPYTIDCVPPSDWYDTKQATGIRQPGWETAPRLRVGVNDLQQMDDMDQELFFDSAKDGMQRVQRLMLGRDPKPSVLPASDTLPASLISAFEDYAELFQTMFKPVPEILEDVERVKRLMGIGGKRPTIAVQVRLGDKRMEYESSTRFIENTFGNLTAHLEVMHDLYDRLVGCPSVQKGTCYPLSPTARRFSSDNARPRAILLTLEENALGNMARNSIAAPFEFDRTPGMNVFPGSSFNQWSFVNMPLKARVASARTVVRDIFLAAKETDATVVTMGSNLGRLVALLAGSESVLGPKHSTSGEFVGGRIRALDTPWFSLTYPDGVWARLDVT</sequence>
<accession>A0A2X0NGM3</accession>
<gene>
    <name evidence="1" type="primary">BQ5605_C050g12486</name>
    <name evidence="1" type="ORF">BQ5605_C050G12486</name>
</gene>
<organism evidence="1 2">
    <name type="scientific">Microbotryum silenes-dioicae</name>
    <dbReference type="NCBI Taxonomy" id="796604"/>
    <lineage>
        <taxon>Eukaryota</taxon>
        <taxon>Fungi</taxon>
        <taxon>Dikarya</taxon>
        <taxon>Basidiomycota</taxon>
        <taxon>Pucciniomycotina</taxon>
        <taxon>Microbotryomycetes</taxon>
        <taxon>Microbotryales</taxon>
        <taxon>Microbotryaceae</taxon>
        <taxon>Microbotryum</taxon>
    </lineage>
</organism>
<dbReference type="AlphaFoldDB" id="A0A2X0NGM3"/>
<dbReference type="PANTHER" id="PTHR13132">
    <property type="entry name" value="ALPHA- 1,6 -FUCOSYLTRANSFERASE"/>
    <property type="match status" value="1"/>
</dbReference>